<keyword evidence="8" id="KW-1185">Reference proteome</keyword>
<dbReference type="Proteomes" id="UP001326613">
    <property type="component" value="Chromosome"/>
</dbReference>
<protein>
    <submittedName>
        <fullName evidence="7">Type IV secretion system protein VirB8</fullName>
    </submittedName>
</protein>
<dbReference type="RefSeq" id="WP_323738038.1">
    <property type="nucleotide sequence ID" value="NZ_CP112932.1"/>
</dbReference>
<keyword evidence="2 5" id="KW-0812">Transmembrane</keyword>
<keyword evidence="4 5" id="KW-0472">Membrane</keyword>
<proteinExistence type="predicted"/>
<dbReference type="SUPFAM" id="SSF54427">
    <property type="entry name" value="NTF2-like"/>
    <property type="match status" value="1"/>
</dbReference>
<comment type="subcellular location">
    <subcellularLocation>
        <location evidence="1">Membrane</location>
        <topology evidence="1">Single-pass membrane protein</topology>
    </subcellularLocation>
</comment>
<evidence type="ECO:0000256" key="2">
    <source>
        <dbReference type="ARBA" id="ARBA00022692"/>
    </source>
</evidence>
<evidence type="ECO:0000313" key="7">
    <source>
        <dbReference type="EMBL" id="WPY01252.1"/>
    </source>
</evidence>
<keyword evidence="3 5" id="KW-1133">Transmembrane helix</keyword>
<evidence type="ECO:0000256" key="3">
    <source>
        <dbReference type="ARBA" id="ARBA00022989"/>
    </source>
</evidence>
<gene>
    <name evidence="7" type="ORF">Trichorick_01160</name>
</gene>
<dbReference type="EMBL" id="CP112932">
    <property type="protein sequence ID" value="WPY01252.1"/>
    <property type="molecule type" value="Genomic_DNA"/>
</dbReference>
<evidence type="ECO:0000256" key="5">
    <source>
        <dbReference type="SAM" id="Phobius"/>
    </source>
</evidence>
<dbReference type="InterPro" id="IPR032710">
    <property type="entry name" value="NTF2-like_dom_sf"/>
</dbReference>
<feature type="domain" description="Bacterial virulence protein VirB8" evidence="6">
    <location>
        <begin position="23"/>
        <end position="209"/>
    </location>
</feature>
<organism evidence="7 8">
    <name type="scientific">Candidatus Trichorickettsia mobilis</name>
    <dbReference type="NCBI Taxonomy" id="1346319"/>
    <lineage>
        <taxon>Bacteria</taxon>
        <taxon>Pseudomonadati</taxon>
        <taxon>Pseudomonadota</taxon>
        <taxon>Alphaproteobacteria</taxon>
        <taxon>Rickettsiales</taxon>
        <taxon>Rickettsiaceae</taxon>
        <taxon>Rickettsieae</taxon>
        <taxon>Candidatus Trichorickettsia</taxon>
    </lineage>
</organism>
<dbReference type="InterPro" id="IPR007430">
    <property type="entry name" value="VirB8"/>
</dbReference>
<accession>A0ABZ0UX86</accession>
<sequence length="236" mass="27339">MKTDPVLGSIQEYIKSGEYFISARKWYKEKYLKPFSQRSMMFVCSCTFCLLLIGIVVNVSSLFPLSEQVRYSLNVRDASQSSAIITRADYIESDPLASIADIMARGYVLQREKYDYDMLQQQFTFIKNTSNRLTYRKFYNAMNIDNLESPILSYQREVRRSVVKVLSSKYTDNNEITITFESLAKSTGGDVVENKIWEAIVGFDIDDIDISVPSETKFNFIVTNYRLKQLVDKQQK</sequence>
<evidence type="ECO:0000313" key="8">
    <source>
        <dbReference type="Proteomes" id="UP001326613"/>
    </source>
</evidence>
<dbReference type="Pfam" id="PF04335">
    <property type="entry name" value="VirB8"/>
    <property type="match status" value="1"/>
</dbReference>
<name>A0ABZ0UX86_9RICK</name>
<dbReference type="CDD" id="cd16424">
    <property type="entry name" value="VirB8"/>
    <property type="match status" value="1"/>
</dbReference>
<evidence type="ECO:0000259" key="6">
    <source>
        <dbReference type="Pfam" id="PF04335"/>
    </source>
</evidence>
<dbReference type="Gene3D" id="3.10.450.230">
    <property type="entry name" value="VirB8 protein"/>
    <property type="match status" value="1"/>
</dbReference>
<evidence type="ECO:0000256" key="1">
    <source>
        <dbReference type="ARBA" id="ARBA00004167"/>
    </source>
</evidence>
<reference evidence="7 8" key="1">
    <citation type="submission" date="2022-10" db="EMBL/GenBank/DDBJ databases">
        <title>Host association and intracellularity evolved multiple times independently in the Rickettsiales.</title>
        <authorList>
            <person name="Castelli M."/>
            <person name="Nardi T."/>
            <person name="Gammuto L."/>
            <person name="Bellinzona G."/>
            <person name="Sabaneyeva E."/>
            <person name="Potekhin A."/>
            <person name="Serra V."/>
            <person name="Petroni G."/>
            <person name="Sassera D."/>
        </authorList>
    </citation>
    <scope>NUCLEOTIDE SEQUENCE [LARGE SCALE GENOMIC DNA]</scope>
    <source>
        <strain evidence="7 8">Kr 154-4</strain>
    </source>
</reference>
<evidence type="ECO:0000256" key="4">
    <source>
        <dbReference type="ARBA" id="ARBA00023136"/>
    </source>
</evidence>
<feature type="transmembrane region" description="Helical" evidence="5">
    <location>
        <begin position="40"/>
        <end position="63"/>
    </location>
</feature>